<dbReference type="AlphaFoldDB" id="A0A6A4T8Y2"/>
<name>A0A6A4T8Y2_SCOMX</name>
<dbReference type="EMBL" id="VEVO01000003">
    <property type="protein sequence ID" value="KAF0044016.1"/>
    <property type="molecule type" value="Genomic_DNA"/>
</dbReference>
<evidence type="ECO:0000313" key="3">
    <source>
        <dbReference type="Proteomes" id="UP000438429"/>
    </source>
</evidence>
<comment type="caution">
    <text evidence="2">The sequence shown here is derived from an EMBL/GenBank/DDBJ whole genome shotgun (WGS) entry which is preliminary data.</text>
</comment>
<accession>A0A6A4T8Y2</accession>
<evidence type="ECO:0000313" key="2">
    <source>
        <dbReference type="EMBL" id="KAF0044016.1"/>
    </source>
</evidence>
<organism evidence="2 3">
    <name type="scientific">Scophthalmus maximus</name>
    <name type="common">Turbot</name>
    <name type="synonym">Psetta maxima</name>
    <dbReference type="NCBI Taxonomy" id="52904"/>
    <lineage>
        <taxon>Eukaryota</taxon>
        <taxon>Metazoa</taxon>
        <taxon>Chordata</taxon>
        <taxon>Craniata</taxon>
        <taxon>Vertebrata</taxon>
        <taxon>Euteleostomi</taxon>
        <taxon>Actinopterygii</taxon>
        <taxon>Neopterygii</taxon>
        <taxon>Teleostei</taxon>
        <taxon>Neoteleostei</taxon>
        <taxon>Acanthomorphata</taxon>
        <taxon>Carangaria</taxon>
        <taxon>Pleuronectiformes</taxon>
        <taxon>Pleuronectoidei</taxon>
        <taxon>Scophthalmidae</taxon>
        <taxon>Scophthalmus</taxon>
    </lineage>
</organism>
<proteinExistence type="predicted"/>
<sequence length="115" mass="12641">MANSGEKVVRLTWFYWKRRETCENVLHAATYATRRRLSSFTFSASSLRIEGTVLHHAAGYLYTSLSKFPAPGFDRFSSSSQTEVLASSGALSQQGAPKPTENVPLPSNCGLDLKP</sequence>
<dbReference type="Proteomes" id="UP000438429">
    <property type="component" value="Unassembled WGS sequence"/>
</dbReference>
<feature type="region of interest" description="Disordered" evidence="1">
    <location>
        <begin position="87"/>
        <end position="115"/>
    </location>
</feature>
<reference evidence="2 3" key="1">
    <citation type="submission" date="2019-06" db="EMBL/GenBank/DDBJ databases">
        <title>Draft genomes of female and male turbot (Scophthalmus maximus).</title>
        <authorList>
            <person name="Xu H."/>
            <person name="Xu X.-W."/>
            <person name="Shao C."/>
            <person name="Chen S."/>
        </authorList>
    </citation>
    <scope>NUCLEOTIDE SEQUENCE [LARGE SCALE GENOMIC DNA]</scope>
    <source>
        <strain evidence="2">Ysfricsl-2016a</strain>
        <tissue evidence="2">Blood</tissue>
    </source>
</reference>
<protein>
    <submittedName>
        <fullName evidence="2">Uncharacterized protein</fullName>
    </submittedName>
</protein>
<evidence type="ECO:0000256" key="1">
    <source>
        <dbReference type="SAM" id="MobiDB-lite"/>
    </source>
</evidence>
<gene>
    <name evidence="2" type="ORF">F2P81_003174</name>
</gene>